<dbReference type="Pfam" id="PF00135">
    <property type="entry name" value="COesterase"/>
    <property type="match status" value="1"/>
</dbReference>
<dbReference type="InterPro" id="IPR050309">
    <property type="entry name" value="Type-B_Carboxylest/Lipase"/>
</dbReference>
<sequence length="454" mass="51679">MLSVYRYFGVYHELLSGGHGQQETGPVIVLLHPGTYMYDFPFDGRRFAANLCCDFFIPVVVNYRLGPLGFLGTKPRTSAGSKVVGGIRPNLGLLDQVAALKWIQANIRAFSGNPDQVTLVGVAAGAAAVHLHQLSPYSRGLFHHAVAFGGSALVPWALAGRISEKTFLFGFSMMHCRNGTIEQMVTCMRQPYRLQSYEKVLRPLSIGLFYDWQNTPISPLGPVVDYDFLPDDPWILLKAKAVNKVRTLFSFTESAGLLPAAHLYETPQITREVNFDWEKLAPSILDYKGRMYEGLYEEFANRTLTYYFNRVILHKYDRRLTDDRFKNFLKMLTDRLYTTGIVEGARLHGAIRNEEDVFLYKFSVQGSFSFSQKLFYGKRLLWGPPVGDDFMTFIANQYDLRNKNEKKLRSAMTALFLSFCSPRGPRGRVKLPGYWFNETYFNDSNARTDLIDVN</sequence>
<dbReference type="PANTHER" id="PTHR11559">
    <property type="entry name" value="CARBOXYLESTERASE"/>
    <property type="match status" value="1"/>
</dbReference>
<dbReference type="SUPFAM" id="SSF53474">
    <property type="entry name" value="alpha/beta-Hydrolases"/>
    <property type="match status" value="1"/>
</dbReference>
<dbReference type="AlphaFoldDB" id="I6Z9X3"/>
<name>I6Z9X3_LAOST</name>
<feature type="non-terminal residue" evidence="3">
    <location>
        <position position="454"/>
    </location>
</feature>
<organism evidence="3">
    <name type="scientific">Laodelphax striatellus</name>
    <name type="common">Small brown planthopper</name>
    <name type="synonym">Delphax striatella</name>
    <dbReference type="NCBI Taxonomy" id="195883"/>
    <lineage>
        <taxon>Eukaryota</taxon>
        <taxon>Metazoa</taxon>
        <taxon>Ecdysozoa</taxon>
        <taxon>Arthropoda</taxon>
        <taxon>Hexapoda</taxon>
        <taxon>Insecta</taxon>
        <taxon>Pterygota</taxon>
        <taxon>Neoptera</taxon>
        <taxon>Paraneoptera</taxon>
        <taxon>Hemiptera</taxon>
        <taxon>Auchenorrhyncha</taxon>
        <taxon>Fulgoroidea</taxon>
        <taxon>Delphacidae</taxon>
        <taxon>Criomorphinae</taxon>
        <taxon>Laodelphax</taxon>
    </lineage>
</organism>
<dbReference type="InterPro" id="IPR029058">
    <property type="entry name" value="AB_hydrolase_fold"/>
</dbReference>
<proteinExistence type="evidence at transcript level"/>
<dbReference type="Gene3D" id="3.40.50.1820">
    <property type="entry name" value="alpha/beta hydrolase"/>
    <property type="match status" value="1"/>
</dbReference>
<gene>
    <name evidence="3" type="primary">CarE</name>
</gene>
<dbReference type="InterPro" id="IPR002018">
    <property type="entry name" value="CarbesteraseB"/>
</dbReference>
<feature type="domain" description="Carboxylesterase type B" evidence="2">
    <location>
        <begin position="22"/>
        <end position="427"/>
    </location>
</feature>
<evidence type="ECO:0000256" key="1">
    <source>
        <dbReference type="ARBA" id="ARBA00023180"/>
    </source>
</evidence>
<evidence type="ECO:0000313" key="3">
    <source>
        <dbReference type="EMBL" id="AFN66432.1"/>
    </source>
</evidence>
<dbReference type="EMBL" id="JQ990769">
    <property type="protein sequence ID" value="AFN66432.1"/>
    <property type="molecule type" value="mRNA"/>
</dbReference>
<protein>
    <submittedName>
        <fullName evidence="3">Carboxylesterase</fullName>
    </submittedName>
</protein>
<accession>I6Z9X3</accession>
<reference evidence="3" key="1">
    <citation type="submission" date="2012-04" db="EMBL/GenBank/DDBJ databases">
        <title>Laodelphgax striatellus carboxylesterase-like genes.</title>
        <authorList>
            <person name="Zhang Y.-L."/>
            <person name="Wang L.-H."/>
            <person name="Fang J.-C."/>
        </authorList>
    </citation>
    <scope>NUCLEOTIDE SEQUENCE</scope>
    <source>
        <strain evidence="3">Yunnan</strain>
        <tissue evidence="3">Whole body</tissue>
    </source>
</reference>
<keyword evidence="1" id="KW-0325">Glycoprotein</keyword>
<evidence type="ECO:0000259" key="2">
    <source>
        <dbReference type="Pfam" id="PF00135"/>
    </source>
</evidence>